<evidence type="ECO:0000313" key="2">
    <source>
        <dbReference type="Proteomes" id="UP001597546"/>
    </source>
</evidence>
<gene>
    <name evidence="1" type="ORF">ACFSSE_06935</name>
</gene>
<evidence type="ECO:0000313" key="1">
    <source>
        <dbReference type="EMBL" id="MFD2731436.1"/>
    </source>
</evidence>
<organism evidence="1 2">
    <name type="scientific">Pedobacter alpinus</name>
    <dbReference type="NCBI Taxonomy" id="1590643"/>
    <lineage>
        <taxon>Bacteria</taxon>
        <taxon>Pseudomonadati</taxon>
        <taxon>Bacteroidota</taxon>
        <taxon>Sphingobacteriia</taxon>
        <taxon>Sphingobacteriales</taxon>
        <taxon>Sphingobacteriaceae</taxon>
        <taxon>Pedobacter</taxon>
    </lineage>
</organism>
<name>A0ABW5TTH9_9SPHI</name>
<keyword evidence="2" id="KW-1185">Reference proteome</keyword>
<protein>
    <submittedName>
        <fullName evidence="1">Uncharacterized protein</fullName>
    </submittedName>
</protein>
<reference evidence="2" key="1">
    <citation type="journal article" date="2019" name="Int. J. Syst. Evol. Microbiol.">
        <title>The Global Catalogue of Microorganisms (GCM) 10K type strain sequencing project: providing services to taxonomists for standard genome sequencing and annotation.</title>
        <authorList>
            <consortium name="The Broad Institute Genomics Platform"/>
            <consortium name="The Broad Institute Genome Sequencing Center for Infectious Disease"/>
            <person name="Wu L."/>
            <person name="Ma J."/>
        </authorList>
    </citation>
    <scope>NUCLEOTIDE SEQUENCE [LARGE SCALE GENOMIC DNA]</scope>
    <source>
        <strain evidence="2">KCTC 42456</strain>
    </source>
</reference>
<sequence length="116" mass="13716">MDKSLNNYPGANAKYLGFNNGKYRIGFDIGDFEITRANIRGLMIHEGYGHGIMGYRDGFKNHYKAYFAVIDSKYWAETSQLFKKHTVRGMWTYYFKEVGNKAMPEPYQSMYFKYRK</sequence>
<comment type="caution">
    <text evidence="1">The sequence shown here is derived from an EMBL/GenBank/DDBJ whole genome shotgun (WGS) entry which is preliminary data.</text>
</comment>
<dbReference type="EMBL" id="JBHULV010000022">
    <property type="protein sequence ID" value="MFD2731436.1"/>
    <property type="molecule type" value="Genomic_DNA"/>
</dbReference>
<dbReference type="Proteomes" id="UP001597546">
    <property type="component" value="Unassembled WGS sequence"/>
</dbReference>
<accession>A0ABW5TTH9</accession>
<proteinExistence type="predicted"/>
<dbReference type="RefSeq" id="WP_379042972.1">
    <property type="nucleotide sequence ID" value="NZ_JBHSKW010000027.1"/>
</dbReference>